<dbReference type="RefSeq" id="WP_179832005.1">
    <property type="nucleotide sequence ID" value="NZ_BMRD01000005.1"/>
</dbReference>
<evidence type="ECO:0000259" key="2">
    <source>
        <dbReference type="Pfam" id="PF11716"/>
    </source>
</evidence>
<comment type="caution">
    <text evidence="3">The sequence shown here is derived from an EMBL/GenBank/DDBJ whole genome shotgun (WGS) entry which is preliminary data.</text>
</comment>
<dbReference type="EC" id="5.2.1.4" evidence="3"/>
<evidence type="ECO:0000313" key="4">
    <source>
        <dbReference type="Proteomes" id="UP000591272"/>
    </source>
</evidence>
<dbReference type="InterPro" id="IPR036527">
    <property type="entry name" value="SCP2_sterol-bd_dom_sf"/>
</dbReference>
<accession>A0A7Y9K9B1</accession>
<dbReference type="Gene3D" id="1.20.120.450">
    <property type="entry name" value="dinb family like domain"/>
    <property type="match status" value="1"/>
</dbReference>
<dbReference type="NCBIfam" id="TIGR03083">
    <property type="entry name" value="maleylpyruvate isomerase family mycothiol-dependent enzyme"/>
    <property type="match status" value="1"/>
</dbReference>
<dbReference type="Pfam" id="PF11716">
    <property type="entry name" value="MDMPI_N"/>
    <property type="match status" value="1"/>
</dbReference>
<dbReference type="SUPFAM" id="SSF109854">
    <property type="entry name" value="DinB/YfiT-like putative metalloenzymes"/>
    <property type="match status" value="1"/>
</dbReference>
<keyword evidence="3" id="KW-0413">Isomerase</keyword>
<dbReference type="Pfam" id="PF07398">
    <property type="entry name" value="MDMPI_C"/>
    <property type="match status" value="1"/>
</dbReference>
<dbReference type="GO" id="GO:0050077">
    <property type="term" value="F:maleylpyruvate isomerase activity"/>
    <property type="evidence" value="ECO:0007669"/>
    <property type="project" value="UniProtKB-EC"/>
</dbReference>
<dbReference type="InterPro" id="IPR010872">
    <property type="entry name" value="MDMPI_C-term_domain"/>
</dbReference>
<evidence type="ECO:0000313" key="3">
    <source>
        <dbReference type="EMBL" id="NYE10492.1"/>
    </source>
</evidence>
<evidence type="ECO:0000259" key="1">
    <source>
        <dbReference type="Pfam" id="PF07398"/>
    </source>
</evidence>
<dbReference type="GO" id="GO:0046872">
    <property type="term" value="F:metal ion binding"/>
    <property type="evidence" value="ECO:0007669"/>
    <property type="project" value="InterPro"/>
</dbReference>
<dbReference type="InterPro" id="IPR017517">
    <property type="entry name" value="Maleyloyr_isom"/>
</dbReference>
<gene>
    <name evidence="3" type="ORF">BJ999_000788</name>
</gene>
<feature type="domain" description="MDMPI C-terminal" evidence="1">
    <location>
        <begin position="151"/>
        <end position="219"/>
    </location>
</feature>
<dbReference type="Proteomes" id="UP000591272">
    <property type="component" value="Unassembled WGS sequence"/>
</dbReference>
<dbReference type="EMBL" id="JACCBT010000001">
    <property type="protein sequence ID" value="NYE10492.1"/>
    <property type="molecule type" value="Genomic_DNA"/>
</dbReference>
<proteinExistence type="predicted"/>
<dbReference type="Gene3D" id="3.30.1050.20">
    <property type="match status" value="1"/>
</dbReference>
<feature type="domain" description="Mycothiol-dependent maleylpyruvate isomerase metal-binding" evidence="2">
    <location>
        <begin position="8"/>
        <end position="143"/>
    </location>
</feature>
<name>A0A7Y9K9B1_9ACTN</name>
<dbReference type="SUPFAM" id="SSF55718">
    <property type="entry name" value="SCP-like"/>
    <property type="match status" value="1"/>
</dbReference>
<reference evidence="3 4" key="1">
    <citation type="submission" date="2020-07" db="EMBL/GenBank/DDBJ databases">
        <title>Sequencing the genomes of 1000 actinobacteria strains.</title>
        <authorList>
            <person name="Klenk H.-P."/>
        </authorList>
    </citation>
    <scope>NUCLEOTIDE SEQUENCE [LARGE SCALE GENOMIC DNA]</scope>
    <source>
        <strain evidence="3 4">DSM 43461</strain>
    </source>
</reference>
<dbReference type="InterPro" id="IPR024344">
    <property type="entry name" value="MDMPI_metal-binding"/>
</dbReference>
<keyword evidence="3" id="KW-0670">Pyruvate</keyword>
<keyword evidence="4" id="KW-1185">Reference proteome</keyword>
<dbReference type="InterPro" id="IPR034660">
    <property type="entry name" value="DinB/YfiT-like"/>
</dbReference>
<organism evidence="3 4">
    <name type="scientific">Actinomadura citrea</name>
    <dbReference type="NCBI Taxonomy" id="46158"/>
    <lineage>
        <taxon>Bacteria</taxon>
        <taxon>Bacillati</taxon>
        <taxon>Actinomycetota</taxon>
        <taxon>Actinomycetes</taxon>
        <taxon>Streptosporangiales</taxon>
        <taxon>Thermomonosporaceae</taxon>
        <taxon>Actinomadura</taxon>
    </lineage>
</organism>
<protein>
    <submittedName>
        <fullName evidence="3">Maleylpyruvate isomerase</fullName>
        <ecNumber evidence="3">5.2.1.4</ecNumber>
    </submittedName>
</protein>
<sequence length="227" mass="24517">MIPLAEITAATRALQATADRLDDDRVRAPSLLPGWTRGHVLTHLARNADGGTRLLTWARTGVETREYPSLDARAAEIEEGADRPARVLAEDVRQSARRFADAFALMPDEAWGRVVQWTAGARHPAARAADARLTEVLVHHVDLDAGFTPADWPATFTTRMLASVTASYARRDDAPPLRIHATDTGEEHGHGGVLVTGPAPALLAWLLGRSPGTDLTGPEGVELPFLY</sequence>
<dbReference type="AlphaFoldDB" id="A0A7Y9K9B1"/>